<reference evidence="10 11" key="1">
    <citation type="submission" date="2013-10" db="EMBL/GenBank/DDBJ databases">
        <title>The Genome Sequence of Helicobacter canis NCTC 12740.</title>
        <authorList>
            <consortium name="The Broad Institute Genomics Platform"/>
            <person name="Earl A."/>
            <person name="Fox J.G."/>
            <person name="Shen Z."/>
            <person name="Young S.K."/>
            <person name="Zeng Q."/>
            <person name="Gargeya S."/>
            <person name="Fitzgerald M."/>
            <person name="Abouelleil A."/>
            <person name="Alvarado L."/>
            <person name="Chapman S.B."/>
            <person name="Gainer-Dewar J."/>
            <person name="Goldberg J."/>
            <person name="Griggs A."/>
            <person name="Gujja S."/>
            <person name="Hansen M."/>
            <person name="Howarth C."/>
            <person name="Imamovic A."/>
            <person name="Ireland A."/>
            <person name="Larimer J."/>
            <person name="McCowan C."/>
            <person name="Murphy C."/>
            <person name="Pearson M."/>
            <person name="Poon T.W."/>
            <person name="Priest M."/>
            <person name="Roberts A."/>
            <person name="Saif S."/>
            <person name="Shea T."/>
            <person name="Sykes S."/>
            <person name="Wortman J."/>
            <person name="Nusbaum C."/>
            <person name="Birren B."/>
        </authorList>
    </citation>
    <scope>NUCLEOTIDE SEQUENCE [LARGE SCALE GENOMIC DNA]</scope>
    <source>
        <strain evidence="10 11">NCTC 12740</strain>
    </source>
</reference>
<dbReference type="GO" id="GO:0000103">
    <property type="term" value="P:sulfate assimilation"/>
    <property type="evidence" value="ECO:0007669"/>
    <property type="project" value="InterPro"/>
</dbReference>
<dbReference type="CDD" id="cd02027">
    <property type="entry name" value="APSK"/>
    <property type="match status" value="1"/>
</dbReference>
<feature type="binding site" evidence="7">
    <location>
        <position position="80"/>
    </location>
    <ligand>
        <name>Mg(2+)</name>
        <dbReference type="ChEBI" id="CHEBI:18420"/>
        <label>1</label>
    </ligand>
</feature>
<dbReference type="EC" id="3.1.3.7" evidence="7"/>
<keyword evidence="4" id="KW-0808">Transferase</keyword>
<feature type="binding site" evidence="7">
    <location>
        <position position="80"/>
    </location>
    <ligand>
        <name>Mg(2+)</name>
        <dbReference type="ChEBI" id="CHEBI:18420"/>
        <label>2</label>
    </ligand>
</feature>
<comment type="function">
    <text evidence="7">Converts adenosine-3',5'-bisphosphate (PAP) to AMP.</text>
</comment>
<comment type="caution">
    <text evidence="10">The sequence shown here is derived from an EMBL/GenBank/DDBJ whole genome shotgun (WGS) entry which is preliminary data.</text>
</comment>
<evidence type="ECO:0000256" key="3">
    <source>
        <dbReference type="ARBA" id="ARBA00022519"/>
    </source>
</evidence>
<feature type="binding site" evidence="8">
    <location>
        <position position="82"/>
    </location>
    <ligand>
        <name>Mg(2+)</name>
        <dbReference type="ChEBI" id="CHEBI:18420"/>
        <label>1</label>
        <note>catalytic</note>
    </ligand>
</feature>
<dbReference type="PRINTS" id="PR00377">
    <property type="entry name" value="IMPHPHTASES"/>
</dbReference>
<evidence type="ECO:0000256" key="2">
    <source>
        <dbReference type="ARBA" id="ARBA00022475"/>
    </source>
</evidence>
<feature type="binding site" evidence="8">
    <location>
        <position position="61"/>
    </location>
    <ligand>
        <name>Mg(2+)</name>
        <dbReference type="ChEBI" id="CHEBI:18420"/>
        <label>1</label>
        <note>catalytic</note>
    </ligand>
</feature>
<dbReference type="PANTHER" id="PTHR43028:SF5">
    <property type="entry name" value="3'(2'),5'-BISPHOSPHATE NUCLEOTIDASE 1"/>
    <property type="match status" value="1"/>
</dbReference>
<dbReference type="HAMAP" id="MF_02095">
    <property type="entry name" value="CysQ"/>
    <property type="match status" value="1"/>
</dbReference>
<dbReference type="InterPro" id="IPR027417">
    <property type="entry name" value="P-loop_NTPase"/>
</dbReference>
<gene>
    <name evidence="7" type="primary">cysQ</name>
    <name evidence="10" type="ORF">HMPREF2087_01073</name>
</gene>
<dbReference type="InterPro" id="IPR006240">
    <property type="entry name" value="CysQ"/>
</dbReference>
<dbReference type="STRING" id="1357399.HMPREF2087_01073"/>
<dbReference type="Pfam" id="PF00459">
    <property type="entry name" value="Inositol_P"/>
    <property type="match status" value="1"/>
</dbReference>
<dbReference type="SUPFAM" id="SSF52540">
    <property type="entry name" value="P-loop containing nucleoside triphosphate hydrolases"/>
    <property type="match status" value="1"/>
</dbReference>
<dbReference type="EMBL" id="AZJJ01000002">
    <property type="protein sequence ID" value="ETD26688.1"/>
    <property type="molecule type" value="Genomic_DNA"/>
</dbReference>
<dbReference type="PROSITE" id="PS00630">
    <property type="entry name" value="IMP_2"/>
    <property type="match status" value="1"/>
</dbReference>
<dbReference type="CDD" id="cd01638">
    <property type="entry name" value="CysQ"/>
    <property type="match status" value="1"/>
</dbReference>
<protein>
    <recommendedName>
        <fullName evidence="7">3'(2'),5'-bisphosphate nucleotidase CysQ</fullName>
        <ecNumber evidence="7">3.1.3.7</ecNumber>
    </recommendedName>
    <alternativeName>
        <fullName evidence="7">3'(2'),5-bisphosphonucleoside 3'(2')-phosphohydrolase</fullName>
    </alternativeName>
    <alternativeName>
        <fullName evidence="7">3'-phosphoadenosine 5'-phosphate phosphatase</fullName>
        <shortName evidence="7">PAP phosphatase</shortName>
    </alternativeName>
</protein>
<sequence length="456" mass="49990">MQELLDKVARVAVQAGEIALACSKEARVKADGSPITQADLEANAFITQALMQISPYQVCSEEAVLGYEARKDLEYFWLVDPLDGTKDFAANLSGWSINIALIHHSKPILGVVYAPALKELYVGLDGFGARSYEVDSTTLQSFRLESGVRLCGDISARVKQAGSELESSLLACDSVFHSSALTQEFIAHYGLESIKLGSSLKFCALARGEADIYPRFNGTKEWDTAASQVIVEQSGGAVISVQTGKPLSYNKKHFANDYFVAFAANQVGGKIYEDVCSSRLPLACKASFYGLVVWVAGLAGSGKSTICKELYIRLRDSGLSVVYLDGDELRDVLGAYSYDKQGRISVAKKRADLARLLSRQGVITIVSTISMFDEIYQYNREHFPNYLEVYISCAYEELIRRDQKQLYSKALKGELPNVVGVDIDYDEPKAHLQIDNTTLGGIDEKVGQILAAIQSK</sequence>
<feature type="domain" description="APS kinase" evidence="9">
    <location>
        <begin position="290"/>
        <end position="430"/>
    </location>
</feature>
<feature type="binding site" evidence="7">
    <location>
        <begin position="82"/>
        <end position="85"/>
    </location>
    <ligand>
        <name>substrate</name>
    </ligand>
</feature>
<dbReference type="InterPro" id="IPR020550">
    <property type="entry name" value="Inositol_monophosphatase_CS"/>
</dbReference>
<dbReference type="GO" id="GO:0050427">
    <property type="term" value="P:3'-phosphoadenosine 5'-phosphosulfate metabolic process"/>
    <property type="evidence" value="ECO:0007669"/>
    <property type="project" value="TreeGrafter"/>
</dbReference>
<evidence type="ECO:0000313" key="11">
    <source>
        <dbReference type="Proteomes" id="UP000018688"/>
    </source>
</evidence>
<dbReference type="eggNOG" id="COG0529">
    <property type="taxonomic scope" value="Bacteria"/>
</dbReference>
<dbReference type="GO" id="GO:0008441">
    <property type="term" value="F:3'(2'),5'-bisphosphate nucleotidase activity"/>
    <property type="evidence" value="ECO:0007669"/>
    <property type="project" value="UniProtKB-UniRule"/>
</dbReference>
<proteinExistence type="inferred from homology"/>
<feature type="binding site" evidence="8">
    <location>
        <position position="80"/>
    </location>
    <ligand>
        <name>Mg(2+)</name>
        <dbReference type="ChEBI" id="CHEBI:18420"/>
        <label>1</label>
        <note>catalytic</note>
    </ligand>
</feature>
<keyword evidence="7 8" id="KW-0479">Metal-binding</keyword>
<evidence type="ECO:0000256" key="6">
    <source>
        <dbReference type="ARBA" id="ARBA00023136"/>
    </source>
</evidence>
<feature type="binding site" evidence="8">
    <location>
        <position position="223"/>
    </location>
    <ligand>
        <name>Mg(2+)</name>
        <dbReference type="ChEBI" id="CHEBI:18420"/>
        <label>1</label>
        <note>catalytic</note>
    </ligand>
</feature>
<dbReference type="Proteomes" id="UP000018688">
    <property type="component" value="Unassembled WGS sequence"/>
</dbReference>
<dbReference type="GO" id="GO:0005524">
    <property type="term" value="F:ATP binding"/>
    <property type="evidence" value="ECO:0007669"/>
    <property type="project" value="InterPro"/>
</dbReference>
<keyword evidence="6 7" id="KW-0472">Membrane</keyword>
<evidence type="ECO:0000256" key="4">
    <source>
        <dbReference type="ARBA" id="ARBA00022679"/>
    </source>
</evidence>
<keyword evidence="2 7" id="KW-1003">Cell membrane</keyword>
<evidence type="ECO:0000256" key="8">
    <source>
        <dbReference type="PIRSR" id="PIRSR600760-2"/>
    </source>
</evidence>
<dbReference type="Gene3D" id="3.40.50.300">
    <property type="entry name" value="P-loop containing nucleotide triphosphate hydrolases"/>
    <property type="match status" value="1"/>
</dbReference>
<accession>V8CGZ7</accession>
<feature type="binding site" evidence="7">
    <location>
        <position position="61"/>
    </location>
    <ligand>
        <name>substrate</name>
    </ligand>
</feature>
<dbReference type="GO" id="GO:0046854">
    <property type="term" value="P:phosphatidylinositol phosphate biosynthetic process"/>
    <property type="evidence" value="ECO:0007669"/>
    <property type="project" value="InterPro"/>
</dbReference>
<feature type="binding site" evidence="7">
    <location>
        <position position="61"/>
    </location>
    <ligand>
        <name>Mg(2+)</name>
        <dbReference type="ChEBI" id="CHEBI:18420"/>
        <label>1</label>
    </ligand>
</feature>
<feature type="binding site" evidence="7">
    <location>
        <position position="223"/>
    </location>
    <ligand>
        <name>Mg(2+)</name>
        <dbReference type="ChEBI" id="CHEBI:18420"/>
        <label>2</label>
    </ligand>
</feature>
<evidence type="ECO:0000256" key="5">
    <source>
        <dbReference type="ARBA" id="ARBA00022801"/>
    </source>
</evidence>
<dbReference type="SUPFAM" id="SSF56655">
    <property type="entry name" value="Carbohydrate phosphatase"/>
    <property type="match status" value="1"/>
</dbReference>
<keyword evidence="7 8" id="KW-0460">Magnesium</keyword>
<dbReference type="PANTHER" id="PTHR43028">
    <property type="entry name" value="3'(2'),5'-BISPHOSPHATE NUCLEOTIDASE 1"/>
    <property type="match status" value="1"/>
</dbReference>
<dbReference type="HOGENOM" id="CLU_599601_0_0_7"/>
<dbReference type="PATRIC" id="fig|1357399.3.peg.1128"/>
<evidence type="ECO:0000256" key="7">
    <source>
        <dbReference type="HAMAP-Rule" id="MF_02095"/>
    </source>
</evidence>
<dbReference type="InterPro" id="IPR050725">
    <property type="entry name" value="CysQ/Inositol_MonoPase"/>
</dbReference>
<dbReference type="GO" id="GO:0005886">
    <property type="term" value="C:plasma membrane"/>
    <property type="evidence" value="ECO:0007669"/>
    <property type="project" value="UniProtKB-SubCell"/>
</dbReference>
<evidence type="ECO:0000259" key="9">
    <source>
        <dbReference type="Pfam" id="PF01583"/>
    </source>
</evidence>
<feature type="binding site" evidence="7">
    <location>
        <position position="82"/>
    </location>
    <ligand>
        <name>Mg(2+)</name>
        <dbReference type="ChEBI" id="CHEBI:18420"/>
        <label>1</label>
    </ligand>
</feature>
<dbReference type="InterPro" id="IPR059117">
    <property type="entry name" value="APS_kinase_dom"/>
</dbReference>
<dbReference type="eggNOG" id="COG1218">
    <property type="taxonomic scope" value="Bacteria"/>
</dbReference>
<feature type="binding site" evidence="7">
    <location>
        <position position="223"/>
    </location>
    <ligand>
        <name>substrate</name>
    </ligand>
</feature>
<comment type="similarity">
    <text evidence="1 7">Belongs to the inositol monophosphatase superfamily. CysQ family.</text>
</comment>
<dbReference type="Pfam" id="PF01583">
    <property type="entry name" value="APS_kinase"/>
    <property type="match status" value="1"/>
</dbReference>
<evidence type="ECO:0000256" key="1">
    <source>
        <dbReference type="ARBA" id="ARBA00005289"/>
    </source>
</evidence>
<dbReference type="NCBIfam" id="NF004041">
    <property type="entry name" value="PRK05541.1"/>
    <property type="match status" value="1"/>
</dbReference>
<comment type="catalytic activity">
    <reaction evidence="7">
        <text>adenosine 3',5'-bisphosphate + H2O = AMP + phosphate</text>
        <dbReference type="Rhea" id="RHEA:10040"/>
        <dbReference type="ChEBI" id="CHEBI:15377"/>
        <dbReference type="ChEBI" id="CHEBI:43474"/>
        <dbReference type="ChEBI" id="CHEBI:58343"/>
        <dbReference type="ChEBI" id="CHEBI:456215"/>
        <dbReference type="EC" id="3.1.3.7"/>
    </reaction>
</comment>
<keyword evidence="5 7" id="KW-0378">Hydrolase</keyword>
<comment type="cofactor">
    <cofactor evidence="7 8">
        <name>Mg(2+)</name>
        <dbReference type="ChEBI" id="CHEBI:18420"/>
    </cofactor>
</comment>
<dbReference type="Gene3D" id="3.40.190.80">
    <property type="match status" value="1"/>
</dbReference>
<dbReference type="InterPro" id="IPR000760">
    <property type="entry name" value="Inositol_monophosphatase-like"/>
</dbReference>
<evidence type="ECO:0000313" key="10">
    <source>
        <dbReference type="EMBL" id="ETD26688.1"/>
    </source>
</evidence>
<organism evidence="10 11">
    <name type="scientific">Helicobacter canis NCTC 12740</name>
    <dbReference type="NCBI Taxonomy" id="1357399"/>
    <lineage>
        <taxon>Bacteria</taxon>
        <taxon>Pseudomonadati</taxon>
        <taxon>Campylobacterota</taxon>
        <taxon>Epsilonproteobacteria</taxon>
        <taxon>Campylobacterales</taxon>
        <taxon>Helicobacteraceae</taxon>
        <taxon>Helicobacter</taxon>
    </lineage>
</organism>
<feature type="binding site" evidence="7">
    <location>
        <position position="83"/>
    </location>
    <ligand>
        <name>Mg(2+)</name>
        <dbReference type="ChEBI" id="CHEBI:18420"/>
        <label>2</label>
    </ligand>
</feature>
<feature type="binding site" evidence="8">
    <location>
        <position position="83"/>
    </location>
    <ligand>
        <name>Mg(2+)</name>
        <dbReference type="ChEBI" id="CHEBI:18420"/>
        <label>1</label>
        <note>catalytic</note>
    </ligand>
</feature>
<dbReference type="GO" id="GO:0000287">
    <property type="term" value="F:magnesium ion binding"/>
    <property type="evidence" value="ECO:0007669"/>
    <property type="project" value="UniProtKB-UniRule"/>
</dbReference>
<keyword evidence="11" id="KW-1185">Reference proteome</keyword>
<dbReference type="AlphaFoldDB" id="V8CGZ7"/>
<dbReference type="Gene3D" id="3.30.540.10">
    <property type="entry name" value="Fructose-1,6-Bisphosphatase, subunit A, domain 1"/>
    <property type="match status" value="1"/>
</dbReference>
<keyword evidence="3" id="KW-0997">Cell inner membrane</keyword>
<dbReference type="GO" id="GO:0004020">
    <property type="term" value="F:adenylylsulfate kinase activity"/>
    <property type="evidence" value="ECO:0007669"/>
    <property type="project" value="InterPro"/>
</dbReference>
<comment type="subcellular location">
    <subcellularLocation>
        <location evidence="7">Cell membrane</location>
        <topology evidence="7">Peripheral membrane protein</topology>
        <orientation evidence="7">Cytoplasmic side</orientation>
    </subcellularLocation>
</comment>
<name>V8CGZ7_9HELI</name>